<organism evidence="2 3">
    <name type="scientific">Paludisphaera borealis</name>
    <dbReference type="NCBI Taxonomy" id="1387353"/>
    <lineage>
        <taxon>Bacteria</taxon>
        <taxon>Pseudomonadati</taxon>
        <taxon>Planctomycetota</taxon>
        <taxon>Planctomycetia</taxon>
        <taxon>Isosphaerales</taxon>
        <taxon>Isosphaeraceae</taxon>
        <taxon>Paludisphaera</taxon>
    </lineage>
</organism>
<reference evidence="3" key="1">
    <citation type="submission" date="2016-12" db="EMBL/GenBank/DDBJ databases">
        <title>Comparative genomics of four Isosphaeraceae planctomycetes: a common pool of plasmids and glycoside hydrolase genes.</title>
        <authorList>
            <person name="Ivanova A."/>
        </authorList>
    </citation>
    <scope>NUCLEOTIDE SEQUENCE [LARGE SCALE GENOMIC DNA]</scope>
    <source>
        <strain evidence="3">PX4</strain>
    </source>
</reference>
<name>A0A1U7CPG0_9BACT</name>
<dbReference type="InterPro" id="IPR011464">
    <property type="entry name" value="DUF1570"/>
</dbReference>
<keyword evidence="3" id="KW-1185">Reference proteome</keyword>
<dbReference type="AlphaFoldDB" id="A0A1U7CPG0"/>
<dbReference type="KEGG" id="pbor:BSF38_02288"/>
<evidence type="ECO:0000313" key="2">
    <source>
        <dbReference type="EMBL" id="APW60799.1"/>
    </source>
</evidence>
<dbReference type="EMBL" id="CP019082">
    <property type="protein sequence ID" value="APW60799.1"/>
    <property type="molecule type" value="Genomic_DNA"/>
</dbReference>
<dbReference type="RefSeq" id="WP_168189363.1">
    <property type="nucleotide sequence ID" value="NZ_CP019082.1"/>
</dbReference>
<protein>
    <recommendedName>
        <fullName evidence="1">DUF1570 domain-containing protein</fullName>
    </recommendedName>
</protein>
<dbReference type="Proteomes" id="UP000186309">
    <property type="component" value="Chromosome"/>
</dbReference>
<accession>A0A1U7CPG0</accession>
<dbReference type="Pfam" id="PF07607">
    <property type="entry name" value="DUF1570"/>
    <property type="match status" value="1"/>
</dbReference>
<evidence type="ECO:0000259" key="1">
    <source>
        <dbReference type="Pfam" id="PF07607"/>
    </source>
</evidence>
<feature type="domain" description="DUF1570" evidence="1">
    <location>
        <begin position="182"/>
        <end position="306"/>
    </location>
</feature>
<evidence type="ECO:0000313" key="3">
    <source>
        <dbReference type="Proteomes" id="UP000186309"/>
    </source>
</evidence>
<sequence length="340" mass="38005">MRRLDAMAGDLSRREWIRATALGVSGMLVGDAVLAAPQAVKKEDKPPIEIKDSDLAEVERKLEKAGITRVHRLDSAHYQAVGDAADVFMKSILGDCEQLAVAYLRHFKDRGFEIHAPERSLILLVFRDDRSFGKFFRMPSLPEAASKGIGAQMTGAYDRSTNLLNVFDWRNVPMAARSSHLNVQTVAHEGTHQLTFNTGLLNRSGDVPVSIIEGLGTYGEPRKVIGPSALGRINLRRLDDLAKLQRVTDWIPLHDLIVNDAIIREGLVVRVSLAYAQSWLLVHFLLNDAEFTPKFRDYLNAIRTRKTTAHRLDDAKQHLGDLAALDRALKAYSIRLLRSL</sequence>
<proteinExistence type="predicted"/>
<gene>
    <name evidence="2" type="ORF">BSF38_02288</name>
</gene>